<evidence type="ECO:0000313" key="2">
    <source>
        <dbReference type="EMBL" id="VBB41388.1"/>
    </source>
</evidence>
<protein>
    <submittedName>
        <fullName evidence="2">Uncharacterized protein</fullName>
    </submittedName>
</protein>
<name>A0A653A0D5_UNCDX</name>
<organism evidence="2">
    <name type="scientific">Uncultured Desulfatiglans sp</name>
    <dbReference type="NCBI Taxonomy" id="1748965"/>
    <lineage>
        <taxon>Bacteria</taxon>
        <taxon>Pseudomonadati</taxon>
        <taxon>Thermodesulfobacteriota</taxon>
        <taxon>Desulfobacteria</taxon>
        <taxon>Desulfatiglandales</taxon>
        <taxon>Desulfatiglandaceae</taxon>
        <taxon>Desulfatiglans</taxon>
        <taxon>environmental samples</taxon>
    </lineage>
</organism>
<sequence>MVEPFTLPLRNTAAKMTRARKPPAYVTCHTKKGAPRLAPEVCLRCRRMKACRDFQRFVQPGLFPEAEPEAGAPAPPLAPALKAMPSPATPSNQSAPDQLTFDF</sequence>
<feature type="region of interest" description="Disordered" evidence="1">
    <location>
        <begin position="64"/>
        <end position="103"/>
    </location>
</feature>
<gene>
    <name evidence="2" type="ORF">TRIP_B10116</name>
</gene>
<evidence type="ECO:0000256" key="1">
    <source>
        <dbReference type="SAM" id="MobiDB-lite"/>
    </source>
</evidence>
<feature type="region of interest" description="Disordered" evidence="1">
    <location>
        <begin position="1"/>
        <end position="21"/>
    </location>
</feature>
<dbReference type="AlphaFoldDB" id="A0A653A0D5"/>
<accession>A0A653A0D5</accession>
<dbReference type="EMBL" id="UPXX01000001">
    <property type="protein sequence ID" value="VBB41388.1"/>
    <property type="molecule type" value="Genomic_DNA"/>
</dbReference>
<proteinExistence type="predicted"/>
<reference evidence="2" key="1">
    <citation type="submission" date="2018-07" db="EMBL/GenBank/DDBJ databases">
        <authorList>
            <consortium name="Genoscope - CEA"/>
            <person name="William W."/>
        </authorList>
    </citation>
    <scope>NUCLEOTIDE SEQUENCE</scope>
    <source>
        <strain evidence="2">IK1</strain>
    </source>
</reference>